<name>A0A7J7DX88_TRIWF</name>
<dbReference type="InParanoid" id="A0A7J7DX88"/>
<evidence type="ECO:0000313" key="6">
    <source>
        <dbReference type="Proteomes" id="UP000593562"/>
    </source>
</evidence>
<organism evidence="5 6">
    <name type="scientific">Tripterygium wilfordii</name>
    <name type="common">Thunder God vine</name>
    <dbReference type="NCBI Taxonomy" id="458696"/>
    <lineage>
        <taxon>Eukaryota</taxon>
        <taxon>Viridiplantae</taxon>
        <taxon>Streptophyta</taxon>
        <taxon>Embryophyta</taxon>
        <taxon>Tracheophyta</taxon>
        <taxon>Spermatophyta</taxon>
        <taxon>Magnoliopsida</taxon>
        <taxon>eudicotyledons</taxon>
        <taxon>Gunneridae</taxon>
        <taxon>Pentapetalae</taxon>
        <taxon>rosids</taxon>
        <taxon>fabids</taxon>
        <taxon>Celastrales</taxon>
        <taxon>Celastraceae</taxon>
        <taxon>Tripterygium</taxon>
    </lineage>
</organism>
<dbReference type="GO" id="GO:0016301">
    <property type="term" value="F:kinase activity"/>
    <property type="evidence" value="ECO:0007669"/>
    <property type="project" value="UniProtKB-KW"/>
</dbReference>
<dbReference type="PANTHER" id="PTHR20861">
    <property type="entry name" value="HOMOSERINE/4-DIPHOSPHOCYTIDYL-2-C-METHYL-D-ERYTHRITOL KINASE"/>
    <property type="match status" value="1"/>
</dbReference>
<keyword evidence="1" id="KW-0808">Transferase</keyword>
<accession>A0A7J7DX88</accession>
<dbReference type="AlphaFoldDB" id="A0A7J7DX88"/>
<gene>
    <name evidence="5" type="ORF">HS088_TW02G00008</name>
</gene>
<keyword evidence="2" id="KW-0547">Nucleotide-binding</keyword>
<dbReference type="SUPFAM" id="SSF55060">
    <property type="entry name" value="GHMP Kinase, C-terminal domain"/>
    <property type="match status" value="1"/>
</dbReference>
<dbReference type="InterPro" id="IPR036554">
    <property type="entry name" value="GHMP_kinase_C_sf"/>
</dbReference>
<evidence type="ECO:0000313" key="5">
    <source>
        <dbReference type="EMBL" id="KAF5750998.1"/>
    </source>
</evidence>
<proteinExistence type="predicted"/>
<keyword evidence="4" id="KW-0067">ATP-binding</keyword>
<evidence type="ECO:0000256" key="2">
    <source>
        <dbReference type="ARBA" id="ARBA00022741"/>
    </source>
</evidence>
<evidence type="ECO:0000256" key="1">
    <source>
        <dbReference type="ARBA" id="ARBA00022679"/>
    </source>
</evidence>
<dbReference type="Proteomes" id="UP000593562">
    <property type="component" value="Unassembled WGS sequence"/>
</dbReference>
<evidence type="ECO:0000256" key="4">
    <source>
        <dbReference type="ARBA" id="ARBA00022840"/>
    </source>
</evidence>
<dbReference type="Gene3D" id="3.30.70.890">
    <property type="entry name" value="GHMP kinase, C-terminal domain"/>
    <property type="match status" value="1"/>
</dbReference>
<keyword evidence="6" id="KW-1185">Reference proteome</keyword>
<evidence type="ECO:0000256" key="3">
    <source>
        <dbReference type="ARBA" id="ARBA00022777"/>
    </source>
</evidence>
<sequence length="91" mass="9903">MRLRLPEKTKLHFVLLSPEFEAPKKKMRAALPSEIGMSHHVWNCSQAGALVASVMDGDLVGLGKAMSNDKIVEPKRIPLVPGMEGVKKAAI</sequence>
<protein>
    <submittedName>
        <fullName evidence="5">Homoserine kinase</fullName>
    </submittedName>
</protein>
<dbReference type="EMBL" id="JAAARO010000002">
    <property type="protein sequence ID" value="KAF5750998.1"/>
    <property type="molecule type" value="Genomic_DNA"/>
</dbReference>
<reference evidence="5 6" key="1">
    <citation type="journal article" date="2020" name="Nat. Commun.">
        <title>Genome of Tripterygium wilfordii and identification of cytochrome P450 involved in triptolide biosynthesis.</title>
        <authorList>
            <person name="Tu L."/>
            <person name="Su P."/>
            <person name="Zhang Z."/>
            <person name="Gao L."/>
            <person name="Wang J."/>
            <person name="Hu T."/>
            <person name="Zhou J."/>
            <person name="Zhang Y."/>
            <person name="Zhao Y."/>
            <person name="Liu Y."/>
            <person name="Song Y."/>
            <person name="Tong Y."/>
            <person name="Lu Y."/>
            <person name="Yang J."/>
            <person name="Xu C."/>
            <person name="Jia M."/>
            <person name="Peters R.J."/>
            <person name="Huang L."/>
            <person name="Gao W."/>
        </authorList>
    </citation>
    <scope>NUCLEOTIDE SEQUENCE [LARGE SCALE GENOMIC DNA]</scope>
    <source>
        <strain evidence="6">cv. XIE 37</strain>
        <tissue evidence="5">Leaf</tissue>
    </source>
</reference>
<keyword evidence="3 5" id="KW-0418">Kinase</keyword>
<comment type="caution">
    <text evidence="5">The sequence shown here is derived from an EMBL/GenBank/DDBJ whole genome shotgun (WGS) entry which is preliminary data.</text>
</comment>
<dbReference type="GO" id="GO:0005524">
    <property type="term" value="F:ATP binding"/>
    <property type="evidence" value="ECO:0007669"/>
    <property type="project" value="UniProtKB-KW"/>
</dbReference>
<dbReference type="PANTHER" id="PTHR20861:SF1">
    <property type="entry name" value="HOMOSERINE KINASE"/>
    <property type="match status" value="1"/>
</dbReference>